<keyword evidence="5 10" id="KW-0418">Kinase</keyword>
<dbReference type="SUPFAM" id="SSF55874">
    <property type="entry name" value="ATPase domain of HSP90 chaperone/DNA topoisomerase II/histidine kinase"/>
    <property type="match status" value="1"/>
</dbReference>
<dbReference type="PROSITE" id="PS50110">
    <property type="entry name" value="RESPONSE_REGULATORY"/>
    <property type="match status" value="1"/>
</dbReference>
<keyword evidence="7" id="KW-1133">Transmembrane helix</keyword>
<dbReference type="OrthoDB" id="9811889at2"/>
<keyword evidence="7" id="KW-0472">Membrane</keyword>
<dbReference type="SMART" id="SM00448">
    <property type="entry name" value="REC"/>
    <property type="match status" value="1"/>
</dbReference>
<dbReference type="InterPro" id="IPR036890">
    <property type="entry name" value="HATPase_C_sf"/>
</dbReference>
<evidence type="ECO:0000256" key="6">
    <source>
        <dbReference type="PROSITE-ProRule" id="PRU00169"/>
    </source>
</evidence>
<feature type="transmembrane region" description="Helical" evidence="7">
    <location>
        <begin position="301"/>
        <end position="321"/>
    </location>
</feature>
<evidence type="ECO:0000256" key="4">
    <source>
        <dbReference type="ARBA" id="ARBA00022679"/>
    </source>
</evidence>
<feature type="modified residue" description="4-aspartylphosphate" evidence="6">
    <location>
        <position position="642"/>
    </location>
</feature>
<dbReference type="Gene3D" id="3.30.565.10">
    <property type="entry name" value="Histidine kinase-like ATPase, C-terminal domain"/>
    <property type="match status" value="1"/>
</dbReference>
<dbReference type="SMART" id="SM00387">
    <property type="entry name" value="HATPase_c"/>
    <property type="match status" value="1"/>
</dbReference>
<evidence type="ECO:0000256" key="2">
    <source>
        <dbReference type="ARBA" id="ARBA00012438"/>
    </source>
</evidence>
<dbReference type="AlphaFoldDB" id="A0A1H4BB35"/>
<dbReference type="CDD" id="cd00082">
    <property type="entry name" value="HisKA"/>
    <property type="match status" value="1"/>
</dbReference>
<feature type="domain" description="Response regulatory" evidence="9">
    <location>
        <begin position="593"/>
        <end position="711"/>
    </location>
</feature>
<dbReference type="InterPro" id="IPR003594">
    <property type="entry name" value="HATPase_dom"/>
</dbReference>
<dbReference type="SUPFAM" id="SSF47384">
    <property type="entry name" value="Homodimeric domain of signal transducing histidine kinase"/>
    <property type="match status" value="1"/>
</dbReference>
<dbReference type="Gene3D" id="1.10.287.130">
    <property type="match status" value="1"/>
</dbReference>
<dbReference type="SMART" id="SM00388">
    <property type="entry name" value="HisKA"/>
    <property type="match status" value="1"/>
</dbReference>
<dbReference type="Gene3D" id="3.40.50.2300">
    <property type="match status" value="1"/>
</dbReference>
<dbReference type="InterPro" id="IPR005467">
    <property type="entry name" value="His_kinase_dom"/>
</dbReference>
<dbReference type="STRING" id="408074.SAMN05660909_02011"/>
<dbReference type="InterPro" id="IPR001789">
    <property type="entry name" value="Sig_transdc_resp-reg_receiver"/>
</dbReference>
<dbReference type="RefSeq" id="WP_089761188.1">
    <property type="nucleotide sequence ID" value="NZ_BKAT01000037.1"/>
</dbReference>
<keyword evidence="11" id="KW-1185">Reference proteome</keyword>
<evidence type="ECO:0000259" key="9">
    <source>
        <dbReference type="PROSITE" id="PS50110"/>
    </source>
</evidence>
<organism evidence="10 11">
    <name type="scientific">Chitinophaga terrae</name>
    <name type="common">ex Kim and Jung 2007</name>
    <dbReference type="NCBI Taxonomy" id="408074"/>
    <lineage>
        <taxon>Bacteria</taxon>
        <taxon>Pseudomonadati</taxon>
        <taxon>Bacteroidota</taxon>
        <taxon>Chitinophagia</taxon>
        <taxon>Chitinophagales</taxon>
        <taxon>Chitinophagaceae</taxon>
        <taxon>Chitinophaga</taxon>
    </lineage>
</organism>
<dbReference type="InterPro" id="IPR011006">
    <property type="entry name" value="CheY-like_superfamily"/>
</dbReference>
<dbReference type="SUPFAM" id="SSF52172">
    <property type="entry name" value="CheY-like"/>
    <property type="match status" value="1"/>
</dbReference>
<evidence type="ECO:0000256" key="7">
    <source>
        <dbReference type="SAM" id="Phobius"/>
    </source>
</evidence>
<evidence type="ECO:0000259" key="8">
    <source>
        <dbReference type="PROSITE" id="PS50109"/>
    </source>
</evidence>
<evidence type="ECO:0000256" key="3">
    <source>
        <dbReference type="ARBA" id="ARBA00022553"/>
    </source>
</evidence>
<dbReference type="PANTHER" id="PTHR43047">
    <property type="entry name" value="TWO-COMPONENT HISTIDINE PROTEIN KINASE"/>
    <property type="match status" value="1"/>
</dbReference>
<feature type="domain" description="Histidine kinase" evidence="8">
    <location>
        <begin position="350"/>
        <end position="567"/>
    </location>
</feature>
<evidence type="ECO:0000256" key="1">
    <source>
        <dbReference type="ARBA" id="ARBA00000085"/>
    </source>
</evidence>
<keyword evidence="3 6" id="KW-0597">Phosphoprotein</keyword>
<dbReference type="FunFam" id="3.30.565.10:FF:000010">
    <property type="entry name" value="Sensor histidine kinase RcsC"/>
    <property type="match status" value="1"/>
</dbReference>
<dbReference type="PRINTS" id="PR00344">
    <property type="entry name" value="BCTRLSENSOR"/>
</dbReference>
<evidence type="ECO:0000313" key="10">
    <source>
        <dbReference type="EMBL" id="SEA45264.1"/>
    </source>
</evidence>
<evidence type="ECO:0000256" key="5">
    <source>
        <dbReference type="ARBA" id="ARBA00022777"/>
    </source>
</evidence>
<evidence type="ECO:0000313" key="11">
    <source>
        <dbReference type="Proteomes" id="UP000199656"/>
    </source>
</evidence>
<dbReference type="Pfam" id="PF00512">
    <property type="entry name" value="HisKA"/>
    <property type="match status" value="1"/>
</dbReference>
<name>A0A1H4BB35_9BACT</name>
<dbReference type="Proteomes" id="UP000199656">
    <property type="component" value="Unassembled WGS sequence"/>
</dbReference>
<dbReference type="CDD" id="cd17546">
    <property type="entry name" value="REC_hyHK_CKI1_RcsC-like"/>
    <property type="match status" value="1"/>
</dbReference>
<dbReference type="PROSITE" id="PS50109">
    <property type="entry name" value="HIS_KIN"/>
    <property type="match status" value="1"/>
</dbReference>
<dbReference type="Pfam" id="PF02518">
    <property type="entry name" value="HATPase_c"/>
    <property type="match status" value="1"/>
</dbReference>
<gene>
    <name evidence="10" type="ORF">SAMN05660909_02011</name>
</gene>
<accession>A0A1H4BB35</accession>
<dbReference type="GO" id="GO:0000155">
    <property type="term" value="F:phosphorelay sensor kinase activity"/>
    <property type="evidence" value="ECO:0007669"/>
    <property type="project" value="InterPro"/>
</dbReference>
<comment type="catalytic activity">
    <reaction evidence="1">
        <text>ATP + protein L-histidine = ADP + protein N-phospho-L-histidine.</text>
        <dbReference type="EC" id="2.7.13.3"/>
    </reaction>
</comment>
<keyword evidence="4" id="KW-0808">Transferase</keyword>
<dbReference type="EC" id="2.7.13.3" evidence="2"/>
<dbReference type="PANTHER" id="PTHR43047:SF64">
    <property type="entry name" value="HISTIDINE KINASE CONTAINING CHEY-HOMOLOGOUS RECEIVER DOMAIN AND PAS DOMAIN-RELATED"/>
    <property type="match status" value="1"/>
</dbReference>
<proteinExistence type="predicted"/>
<feature type="transmembrane region" description="Helical" evidence="7">
    <location>
        <begin position="6"/>
        <end position="27"/>
    </location>
</feature>
<dbReference type="InterPro" id="IPR004358">
    <property type="entry name" value="Sig_transdc_His_kin-like_C"/>
</dbReference>
<keyword evidence="7" id="KW-0812">Transmembrane</keyword>
<dbReference type="CDD" id="cd16922">
    <property type="entry name" value="HATPase_EvgS-ArcB-TorS-like"/>
    <property type="match status" value="1"/>
</dbReference>
<protein>
    <recommendedName>
        <fullName evidence="2">histidine kinase</fullName>
        <ecNumber evidence="2">2.7.13.3</ecNumber>
    </recommendedName>
</protein>
<dbReference type="EMBL" id="FNRL01000007">
    <property type="protein sequence ID" value="SEA45264.1"/>
    <property type="molecule type" value="Genomic_DNA"/>
</dbReference>
<dbReference type="InterPro" id="IPR003661">
    <property type="entry name" value="HisK_dim/P_dom"/>
</dbReference>
<dbReference type="InterPro" id="IPR036097">
    <property type="entry name" value="HisK_dim/P_sf"/>
</dbReference>
<reference evidence="11" key="1">
    <citation type="submission" date="2016-10" db="EMBL/GenBank/DDBJ databases">
        <authorList>
            <person name="Varghese N."/>
            <person name="Submissions S."/>
        </authorList>
    </citation>
    <scope>NUCLEOTIDE SEQUENCE [LARGE SCALE GENOMIC DNA]</scope>
    <source>
        <strain evidence="11">DSM 23920</strain>
    </source>
</reference>
<sequence length="713" mass="80093">MRKSFVLFIVLLVGILLALISVIFIGYRVHQRSADSLLQATDTLAADDPSIHLLDSAIFTLNDAENNFRIYTALYERKSLARFSEQLGSVLDIIDTISTTLDATYNSQQLNNLVRRRDDVSRNIARLKATADSLLVVAGNSNFADRIISKIPDYSATRVKQEKVTMDTVSATNLPKKKKGILKRLGNAVANRMDTVGTAVTILVKTPDGRVLDKSAYDSQQLKRIINEINLYYKRVIREQLSDRLRLNQEESSLAGTNMLIMSELKSLLYALRERAREEAVAERAGAREIVKASTRKMQQLAWIALALLFICTLVITRNTIINRNRNRELKAQRQEARETTRIRTEFMNNMSHEMRTPLNAVIGLSEQLLYSPLNITQKETVQHIVAAADHLLQVANDVLDFSRLEKNYISLNPQPFVLYQVFNEAVAMMRVQALKKGLVFEATFDGDKTGQVHGDLFRLKQILLNLISNAVKYTEKGTVTVKATLAGKDADNRLFRFSVIDTGEGIAKEAIPHLFDRFFQAGNQIKGAGLGLAITKRLLVLQGGDITVESEVGKGSTFSFEIPYPKVEMPLMQETPPRDVEEPTGAFMEGKYVLIADDQEMNLLLLKMILTRWKCQFDMATSGTAALELFQRNNYDFVLLDLHMPGLMGTEVMEQIRQSPDPRKASVIALALSANLSAADEEAIRQAGFNGWLLKPFREKDIYSAIMKFMNA</sequence>
<dbReference type="Pfam" id="PF00072">
    <property type="entry name" value="Response_reg"/>
    <property type="match status" value="1"/>
</dbReference>